<reference evidence="1" key="1">
    <citation type="journal article" date="2014" name="Front. Microbiol.">
        <title>High frequency of phylogenetically diverse reductive dehalogenase-homologous genes in deep subseafloor sedimentary metagenomes.</title>
        <authorList>
            <person name="Kawai M."/>
            <person name="Futagami T."/>
            <person name="Toyoda A."/>
            <person name="Takaki Y."/>
            <person name="Nishi S."/>
            <person name="Hori S."/>
            <person name="Arai W."/>
            <person name="Tsubouchi T."/>
            <person name="Morono Y."/>
            <person name="Uchiyama I."/>
            <person name="Ito T."/>
            <person name="Fujiyama A."/>
            <person name="Inagaki F."/>
            <person name="Takami H."/>
        </authorList>
    </citation>
    <scope>NUCLEOTIDE SEQUENCE</scope>
    <source>
        <strain evidence="1">Expedition CK06-06</strain>
    </source>
</reference>
<evidence type="ECO:0000313" key="1">
    <source>
        <dbReference type="EMBL" id="GAH52660.1"/>
    </source>
</evidence>
<gene>
    <name evidence="1" type="ORF">S03H2_39946</name>
</gene>
<comment type="caution">
    <text evidence="1">The sequence shown here is derived from an EMBL/GenBank/DDBJ whole genome shotgun (WGS) entry which is preliminary data.</text>
</comment>
<dbReference type="EMBL" id="BARU01024730">
    <property type="protein sequence ID" value="GAH52660.1"/>
    <property type="molecule type" value="Genomic_DNA"/>
</dbReference>
<organism evidence="1">
    <name type="scientific">marine sediment metagenome</name>
    <dbReference type="NCBI Taxonomy" id="412755"/>
    <lineage>
        <taxon>unclassified sequences</taxon>
        <taxon>metagenomes</taxon>
        <taxon>ecological metagenomes</taxon>
    </lineage>
</organism>
<proteinExistence type="predicted"/>
<accession>X1H6G0</accession>
<name>X1H6G0_9ZZZZ</name>
<sequence>MKRKIKGLGDVIHEVMKSLGIKECAGCKKRRALLNKIIPLKKRRKYGTA</sequence>
<dbReference type="AlphaFoldDB" id="X1H6G0"/>
<protein>
    <submittedName>
        <fullName evidence="1">Uncharacterized protein</fullName>
    </submittedName>
</protein>